<evidence type="ECO:0000313" key="2">
    <source>
        <dbReference type="Proteomes" id="UP001054945"/>
    </source>
</evidence>
<dbReference type="Proteomes" id="UP001054945">
    <property type="component" value="Unassembled WGS sequence"/>
</dbReference>
<evidence type="ECO:0000313" key="1">
    <source>
        <dbReference type="EMBL" id="GIY96159.1"/>
    </source>
</evidence>
<name>A0AAV4XNC5_CAEEX</name>
<dbReference type="AlphaFoldDB" id="A0AAV4XNC5"/>
<proteinExistence type="predicted"/>
<keyword evidence="2" id="KW-1185">Reference proteome</keyword>
<accession>A0AAV4XNC5</accession>
<comment type="caution">
    <text evidence="1">The sequence shown here is derived from an EMBL/GenBank/DDBJ whole genome shotgun (WGS) entry which is preliminary data.</text>
</comment>
<gene>
    <name evidence="1" type="ORF">CEXT_146161</name>
</gene>
<dbReference type="EMBL" id="BPLR01000630">
    <property type="protein sequence ID" value="GIY96159.1"/>
    <property type="molecule type" value="Genomic_DNA"/>
</dbReference>
<protein>
    <submittedName>
        <fullName evidence="1">Uncharacterized protein</fullName>
    </submittedName>
</protein>
<sequence>MVSACFHVSKWVQNISVSLRLKPLKTPLFNDSLIAIQIHADNKSLSPSELHLNKRLYPSFAADFLISCRDQPLSSISQGLSTAGLSSPSVRTSLSVLIVALCRRRPTYRPAQQQRITSVLKYARTGPMFVLRR</sequence>
<reference evidence="1 2" key="1">
    <citation type="submission" date="2021-06" db="EMBL/GenBank/DDBJ databases">
        <title>Caerostris extrusa draft genome.</title>
        <authorList>
            <person name="Kono N."/>
            <person name="Arakawa K."/>
        </authorList>
    </citation>
    <scope>NUCLEOTIDE SEQUENCE [LARGE SCALE GENOMIC DNA]</scope>
</reference>
<organism evidence="1 2">
    <name type="scientific">Caerostris extrusa</name>
    <name type="common">Bark spider</name>
    <name type="synonym">Caerostris bankana</name>
    <dbReference type="NCBI Taxonomy" id="172846"/>
    <lineage>
        <taxon>Eukaryota</taxon>
        <taxon>Metazoa</taxon>
        <taxon>Ecdysozoa</taxon>
        <taxon>Arthropoda</taxon>
        <taxon>Chelicerata</taxon>
        <taxon>Arachnida</taxon>
        <taxon>Araneae</taxon>
        <taxon>Araneomorphae</taxon>
        <taxon>Entelegynae</taxon>
        <taxon>Araneoidea</taxon>
        <taxon>Araneidae</taxon>
        <taxon>Caerostris</taxon>
    </lineage>
</organism>